<dbReference type="SUPFAM" id="SSF69593">
    <property type="entry name" value="Glycerol-3-phosphate (1)-acyltransferase"/>
    <property type="match status" value="1"/>
</dbReference>
<protein>
    <recommendedName>
        <fullName evidence="7">Phospholipid/glycerol acyltransferase domain-containing protein</fullName>
    </recommendedName>
</protein>
<feature type="region of interest" description="Disordered" evidence="6">
    <location>
        <begin position="815"/>
        <end position="860"/>
    </location>
</feature>
<dbReference type="InterPro" id="IPR041728">
    <property type="entry name" value="GPAT/DHAPAT_LPLAT"/>
</dbReference>
<dbReference type="GO" id="GO:0006072">
    <property type="term" value="P:glycerol-3-phosphate metabolic process"/>
    <property type="evidence" value="ECO:0007669"/>
    <property type="project" value="TreeGrafter"/>
</dbReference>
<feature type="region of interest" description="Disordered" evidence="6">
    <location>
        <begin position="131"/>
        <end position="155"/>
    </location>
</feature>
<dbReference type="CDD" id="cd07993">
    <property type="entry name" value="LPLAT_DHAPAT-like"/>
    <property type="match status" value="1"/>
</dbReference>
<comment type="subcellular location">
    <subcellularLocation>
        <location evidence="1">Endomembrane system</location>
        <topology evidence="1">Peripheral membrane protein</topology>
    </subcellularLocation>
</comment>
<feature type="region of interest" description="Disordered" evidence="6">
    <location>
        <begin position="1"/>
        <end position="23"/>
    </location>
</feature>
<accession>A0AAD9HZD8</accession>
<dbReference type="AlphaFoldDB" id="A0AAD9HZD8"/>
<dbReference type="PANTHER" id="PTHR12563:SF17">
    <property type="entry name" value="DIHYDROXYACETONE PHOSPHATE ACYLTRANSFERASE"/>
    <property type="match status" value="1"/>
</dbReference>
<dbReference type="GO" id="GO:0008654">
    <property type="term" value="P:phospholipid biosynthetic process"/>
    <property type="evidence" value="ECO:0007669"/>
    <property type="project" value="TreeGrafter"/>
</dbReference>
<evidence type="ECO:0000256" key="4">
    <source>
        <dbReference type="ARBA" id="ARBA00023136"/>
    </source>
</evidence>
<dbReference type="GO" id="GO:0006631">
    <property type="term" value="P:fatty acid metabolic process"/>
    <property type="evidence" value="ECO:0007669"/>
    <property type="project" value="TreeGrafter"/>
</dbReference>
<comment type="caution">
    <text evidence="8">The sequence shown here is derived from an EMBL/GenBank/DDBJ whole genome shotgun (WGS) entry which is preliminary data.</text>
</comment>
<dbReference type="GO" id="GO:0012505">
    <property type="term" value="C:endomembrane system"/>
    <property type="evidence" value="ECO:0007669"/>
    <property type="project" value="UniProtKB-SubCell"/>
</dbReference>
<dbReference type="SMART" id="SM00563">
    <property type="entry name" value="PlsC"/>
    <property type="match status" value="1"/>
</dbReference>
<keyword evidence="9" id="KW-1185">Reference proteome</keyword>
<evidence type="ECO:0000256" key="5">
    <source>
        <dbReference type="ARBA" id="ARBA00023315"/>
    </source>
</evidence>
<dbReference type="PANTHER" id="PTHR12563">
    <property type="entry name" value="GLYCEROL-3-PHOSPHATE ACYLTRANSFERASE"/>
    <property type="match status" value="1"/>
</dbReference>
<evidence type="ECO:0000256" key="2">
    <source>
        <dbReference type="ARBA" id="ARBA00007937"/>
    </source>
</evidence>
<comment type="similarity">
    <text evidence="2">Belongs to the GPAT/DAPAT family.</text>
</comment>
<evidence type="ECO:0000313" key="9">
    <source>
        <dbReference type="Proteomes" id="UP001217918"/>
    </source>
</evidence>
<dbReference type="GO" id="GO:0019432">
    <property type="term" value="P:triglyceride biosynthetic process"/>
    <property type="evidence" value="ECO:0007669"/>
    <property type="project" value="TreeGrafter"/>
</dbReference>
<sequence length="860" mass="95270">MSDSDDGSSSSSSNTRDSAPDLQILGDQISLQPSGFIAPPAGVSRHEAEKEEALMKHMASFRSEPLQFLREVSLYVSGTGWRAYDDVIGQPIFYPGFSENIKAQVLSAGLLQAKIAQLADGRLDVEEREGLLGHGDEDDDDDGHGSGHGAQQQLPLRRELRRAVLVANLQEVAEKLTDKMICKFESKTFIRGAYYLVTQLLLRAYHQGIHVSSEEVLRLRKVAETAAKNKQSIIFLPCHRSHVDYVSLQLLCYRLGLALPVVVAGDNLNFPLVGSFLQHAGAMYIRRSFGDDQLYTTLVQTYIDTLLQGGYNFECFIEGGRSRTGKLLPPKFGILSFILDSLLSGRVDDAIICPVSTQYDKVVETEGYVTELLGVPKKKENLADFLSGSSSVLSLRLGRVDVRFHEPWSLKGYLTEQVTRLTKPPASPGGVVDWRTPVKPTLRQKLLRTLGYKVLKDINDVSVVMPTALIGTVLLTLRGRGVGRTELVRRVEWLTLRVRAKGGRVAHFGNAPLADVIERGLEVLGKDLVGVIDGLAEPTYYAVDRFQLSFYRNMTIHLFISEALVAAALYTRVKRGGGPAMQDMAYADLLGQVLFLSSLFRGEFIFSGDGLAANLEKTLAGLEADKVIQVERDAEGRIVLVGLADEERTAGRENYDFYCFLIWPFIEASWLAAVSLMGLTPPPGLQEDVWIQVSKVHTSAQLLGKTLYHQGDLSYFEAVNKETLKNAYQRFEEEGIVHTVRSKDARALPPRLRLAPEWQPPRGDPDGRLAPRGRLWDFIEKIAGSRREGKNRRDGATVSTRVVALTDDLGRTLFAEAGGPGEDGVGVGVPSRLSGEEARRLARSVKEERRRRRMENRAHL</sequence>
<evidence type="ECO:0000259" key="7">
    <source>
        <dbReference type="SMART" id="SM00563"/>
    </source>
</evidence>
<dbReference type="InterPro" id="IPR045520">
    <property type="entry name" value="GPAT/DHAPAT_C"/>
</dbReference>
<feature type="compositionally biased region" description="Gly residues" evidence="6">
    <location>
        <begin position="818"/>
        <end position="827"/>
    </location>
</feature>
<keyword evidence="3" id="KW-0808">Transferase</keyword>
<evidence type="ECO:0000256" key="3">
    <source>
        <dbReference type="ARBA" id="ARBA00022679"/>
    </source>
</evidence>
<dbReference type="Pfam" id="PF01553">
    <property type="entry name" value="Acyltransferase"/>
    <property type="match status" value="1"/>
</dbReference>
<evidence type="ECO:0000256" key="6">
    <source>
        <dbReference type="SAM" id="MobiDB-lite"/>
    </source>
</evidence>
<dbReference type="EMBL" id="JAQQPM010000001">
    <property type="protein sequence ID" value="KAK2067625.1"/>
    <property type="molecule type" value="Genomic_DNA"/>
</dbReference>
<dbReference type="Proteomes" id="UP001217918">
    <property type="component" value="Unassembled WGS sequence"/>
</dbReference>
<organism evidence="8 9">
    <name type="scientific">Phyllachora maydis</name>
    <dbReference type="NCBI Taxonomy" id="1825666"/>
    <lineage>
        <taxon>Eukaryota</taxon>
        <taxon>Fungi</taxon>
        <taxon>Dikarya</taxon>
        <taxon>Ascomycota</taxon>
        <taxon>Pezizomycotina</taxon>
        <taxon>Sordariomycetes</taxon>
        <taxon>Sordariomycetidae</taxon>
        <taxon>Phyllachorales</taxon>
        <taxon>Phyllachoraceae</taxon>
        <taxon>Phyllachora</taxon>
    </lineage>
</organism>
<gene>
    <name evidence="8" type="ORF">P8C59_001347</name>
</gene>
<dbReference type="InterPro" id="IPR022284">
    <property type="entry name" value="GPAT/DHAPAT"/>
</dbReference>
<feature type="compositionally biased region" description="Basic and acidic residues" evidence="6">
    <location>
        <begin position="834"/>
        <end position="848"/>
    </location>
</feature>
<dbReference type="GO" id="GO:0004366">
    <property type="term" value="F:glycerol-3-phosphate O-acyltransferase activity"/>
    <property type="evidence" value="ECO:0007669"/>
    <property type="project" value="TreeGrafter"/>
</dbReference>
<feature type="domain" description="Phospholipid/glycerol acyltransferase" evidence="7">
    <location>
        <begin position="233"/>
        <end position="360"/>
    </location>
</feature>
<name>A0AAD9HZD8_9PEZI</name>
<keyword evidence="5" id="KW-0012">Acyltransferase</keyword>
<evidence type="ECO:0000256" key="1">
    <source>
        <dbReference type="ARBA" id="ARBA00004184"/>
    </source>
</evidence>
<keyword evidence="4" id="KW-0472">Membrane</keyword>
<dbReference type="InterPro" id="IPR002123">
    <property type="entry name" value="Plipid/glycerol_acylTrfase"/>
</dbReference>
<dbReference type="GO" id="GO:0031966">
    <property type="term" value="C:mitochondrial membrane"/>
    <property type="evidence" value="ECO:0007669"/>
    <property type="project" value="TreeGrafter"/>
</dbReference>
<dbReference type="Pfam" id="PF19277">
    <property type="entry name" value="GPAT_C"/>
    <property type="match status" value="1"/>
</dbReference>
<evidence type="ECO:0000313" key="8">
    <source>
        <dbReference type="EMBL" id="KAK2067625.1"/>
    </source>
</evidence>
<proteinExistence type="inferred from homology"/>
<reference evidence="8" key="1">
    <citation type="journal article" date="2023" name="Mol. Plant Microbe Interact.">
        <title>Elucidating the Obligate Nature and Biological Capacity of an Invasive Fungal Corn Pathogen.</title>
        <authorList>
            <person name="MacCready J.S."/>
            <person name="Roggenkamp E.M."/>
            <person name="Gdanetz K."/>
            <person name="Chilvers M.I."/>
        </authorList>
    </citation>
    <scope>NUCLEOTIDE SEQUENCE</scope>
    <source>
        <strain evidence="8">PM02</strain>
    </source>
</reference>